<dbReference type="Gene3D" id="3.90.550.10">
    <property type="entry name" value="Spore Coat Polysaccharide Biosynthesis Protein SpsA, Chain A"/>
    <property type="match status" value="1"/>
</dbReference>
<name>A0A1H3CRP8_9RHOB</name>
<evidence type="ECO:0000256" key="1">
    <source>
        <dbReference type="ARBA" id="ARBA00006890"/>
    </source>
</evidence>
<evidence type="ECO:0000256" key="3">
    <source>
        <dbReference type="ARBA" id="ARBA00019048"/>
    </source>
</evidence>
<dbReference type="GO" id="GO:0006011">
    <property type="term" value="P:UDP-alpha-D-glucose metabolic process"/>
    <property type="evidence" value="ECO:0007669"/>
    <property type="project" value="InterPro"/>
</dbReference>
<sequence>MHKITKAVFPVAGLGTRFLPATKAMPKELLPIIDKPIVQYAVEEAIAAGITDLIFITGRNKRAIGDHFDANLELEHQLAAKGKYEIRDMVRNIVPKGVNCIFIRQAEALGLGHAVLCAAPAVGREPFAVLLADDLMQGDILPTQALVEAFDINPQTTLSVAEVPEEDVSKYGIVRPKGTLPTTLVPGSSVDVAGLVEKPKTADAPSHLASFGRYVFTAEIFDLLRDLEPGAGGEIQLADAIDKLAAMGKVSAIVNPSRRYDCGSKFGYLTAIVDVVLANPEYKDRFLGLMRDRMAKIDAGA</sequence>
<dbReference type="InterPro" id="IPR005771">
    <property type="entry name" value="GalU_uridylyltTrfase_bac/arc"/>
</dbReference>
<dbReference type="NCBIfam" id="TIGR01099">
    <property type="entry name" value="galU"/>
    <property type="match status" value="1"/>
</dbReference>
<protein>
    <recommendedName>
        <fullName evidence="3 7">UTP--glucose-1-phosphate uridylyltransferase</fullName>
        <ecNumber evidence="2 7">2.7.7.9</ecNumber>
    </recommendedName>
    <alternativeName>
        <fullName evidence="7">UDP-glucose pyrophosphorylase</fullName>
    </alternativeName>
</protein>
<keyword evidence="10" id="KW-1185">Reference proteome</keyword>
<organism evidence="9 10">
    <name type="scientific">Roseicitreum antarcticum</name>
    <dbReference type="NCBI Taxonomy" id="564137"/>
    <lineage>
        <taxon>Bacteria</taxon>
        <taxon>Pseudomonadati</taxon>
        <taxon>Pseudomonadota</taxon>
        <taxon>Alphaproteobacteria</taxon>
        <taxon>Rhodobacterales</taxon>
        <taxon>Paracoccaceae</taxon>
        <taxon>Roseicitreum</taxon>
    </lineage>
</organism>
<dbReference type="InterPro" id="IPR029044">
    <property type="entry name" value="Nucleotide-diphossugar_trans"/>
</dbReference>
<dbReference type="AlphaFoldDB" id="A0A1H3CRP8"/>
<dbReference type="Pfam" id="PF00483">
    <property type="entry name" value="NTP_transferase"/>
    <property type="match status" value="1"/>
</dbReference>
<keyword evidence="4 7" id="KW-0808">Transferase</keyword>
<proteinExistence type="inferred from homology"/>
<dbReference type="GO" id="GO:0003983">
    <property type="term" value="F:UTP:glucose-1-phosphate uridylyltransferase activity"/>
    <property type="evidence" value="ECO:0007669"/>
    <property type="project" value="UniProtKB-EC"/>
</dbReference>
<dbReference type="PANTHER" id="PTHR43197:SF1">
    <property type="entry name" value="UTP--GLUCOSE-1-PHOSPHATE URIDYLYLTRANSFERASE"/>
    <property type="match status" value="1"/>
</dbReference>
<accession>A0A1H3CRP8</accession>
<evidence type="ECO:0000256" key="5">
    <source>
        <dbReference type="ARBA" id="ARBA00022695"/>
    </source>
</evidence>
<evidence type="ECO:0000259" key="8">
    <source>
        <dbReference type="Pfam" id="PF00483"/>
    </source>
</evidence>
<keyword evidence="5 7" id="KW-0548">Nucleotidyltransferase</keyword>
<comment type="catalytic activity">
    <reaction evidence="6 7">
        <text>alpha-D-glucose 1-phosphate + UTP + H(+) = UDP-alpha-D-glucose + diphosphate</text>
        <dbReference type="Rhea" id="RHEA:19889"/>
        <dbReference type="ChEBI" id="CHEBI:15378"/>
        <dbReference type="ChEBI" id="CHEBI:33019"/>
        <dbReference type="ChEBI" id="CHEBI:46398"/>
        <dbReference type="ChEBI" id="CHEBI:58601"/>
        <dbReference type="ChEBI" id="CHEBI:58885"/>
        <dbReference type="EC" id="2.7.7.9"/>
    </reaction>
</comment>
<evidence type="ECO:0000256" key="4">
    <source>
        <dbReference type="ARBA" id="ARBA00022679"/>
    </source>
</evidence>
<dbReference type="STRING" id="564137.SAMN04488238_11035"/>
<comment type="similarity">
    <text evidence="1 7">Belongs to the UDPGP type 2 family.</text>
</comment>
<evidence type="ECO:0000313" key="10">
    <source>
        <dbReference type="Proteomes" id="UP000198539"/>
    </source>
</evidence>
<dbReference type="SUPFAM" id="SSF53448">
    <property type="entry name" value="Nucleotide-diphospho-sugar transferases"/>
    <property type="match status" value="1"/>
</dbReference>
<dbReference type="EC" id="2.7.7.9" evidence="2 7"/>
<dbReference type="Proteomes" id="UP000198539">
    <property type="component" value="Unassembled WGS sequence"/>
</dbReference>
<dbReference type="RefSeq" id="WP_092891524.1">
    <property type="nucleotide sequence ID" value="NZ_FNOM01000010.1"/>
</dbReference>
<evidence type="ECO:0000256" key="7">
    <source>
        <dbReference type="RuleBase" id="RU361259"/>
    </source>
</evidence>
<reference evidence="9 10" key="1">
    <citation type="submission" date="2016-10" db="EMBL/GenBank/DDBJ databases">
        <authorList>
            <person name="de Groot N.N."/>
        </authorList>
    </citation>
    <scope>NUCLEOTIDE SEQUENCE [LARGE SCALE GENOMIC DNA]</scope>
    <source>
        <strain evidence="9 10">CGMCC 1.8894</strain>
    </source>
</reference>
<dbReference type="CDD" id="cd02541">
    <property type="entry name" value="UGPase_prokaryotic"/>
    <property type="match status" value="1"/>
</dbReference>
<gene>
    <name evidence="9" type="ORF">SAMN04488238_11035</name>
</gene>
<dbReference type="InterPro" id="IPR005835">
    <property type="entry name" value="NTP_transferase_dom"/>
</dbReference>
<dbReference type="EMBL" id="FNOM01000010">
    <property type="protein sequence ID" value="SDX56912.1"/>
    <property type="molecule type" value="Genomic_DNA"/>
</dbReference>
<evidence type="ECO:0000256" key="6">
    <source>
        <dbReference type="ARBA" id="ARBA00048128"/>
    </source>
</evidence>
<dbReference type="PANTHER" id="PTHR43197">
    <property type="entry name" value="UTP--GLUCOSE-1-PHOSPHATE URIDYLYLTRANSFERASE"/>
    <property type="match status" value="1"/>
</dbReference>
<feature type="domain" description="Nucleotidyl transferase" evidence="8">
    <location>
        <begin position="11"/>
        <end position="272"/>
    </location>
</feature>
<dbReference type="OrthoDB" id="9803306at2"/>
<evidence type="ECO:0000256" key="2">
    <source>
        <dbReference type="ARBA" id="ARBA00012415"/>
    </source>
</evidence>
<evidence type="ECO:0000313" key="9">
    <source>
        <dbReference type="EMBL" id="SDX56912.1"/>
    </source>
</evidence>